<dbReference type="InterPro" id="IPR027417">
    <property type="entry name" value="P-loop_NTPase"/>
</dbReference>
<dbReference type="PANTHER" id="PTHR32182">
    <property type="entry name" value="DNA REPLICATION AND REPAIR PROTEIN RECF"/>
    <property type="match status" value="1"/>
</dbReference>
<feature type="coiled-coil region" evidence="1">
    <location>
        <begin position="329"/>
        <end position="390"/>
    </location>
</feature>
<name>A0A0F7L1Q1_9VIRU</name>
<evidence type="ECO:0000256" key="1">
    <source>
        <dbReference type="SAM" id="Coils"/>
    </source>
</evidence>
<protein>
    <recommendedName>
        <fullName evidence="3">Rad50/SbcC-type AAA domain-containing protein</fullName>
    </recommendedName>
</protein>
<reference evidence="2" key="1">
    <citation type="journal article" date="2015" name="Front. Microbiol.">
        <title>Combining genomic sequencing methods to explore viral diversity and reveal potential virus-host interactions.</title>
        <authorList>
            <person name="Chow C.E."/>
            <person name="Winget D.M."/>
            <person name="White R.A.III."/>
            <person name="Hallam S.J."/>
            <person name="Suttle C.A."/>
        </authorList>
    </citation>
    <scope>NUCLEOTIDE SEQUENCE</scope>
    <source>
        <strain evidence="2">Anoxic3_1</strain>
    </source>
</reference>
<dbReference type="GO" id="GO:0006302">
    <property type="term" value="P:double-strand break repair"/>
    <property type="evidence" value="ECO:0007669"/>
    <property type="project" value="TreeGrafter"/>
</dbReference>
<keyword evidence="1" id="KW-0175">Coiled coil</keyword>
<evidence type="ECO:0008006" key="3">
    <source>
        <dbReference type="Google" id="ProtNLM"/>
    </source>
</evidence>
<evidence type="ECO:0000313" key="2">
    <source>
        <dbReference type="EMBL" id="AKH45805.1"/>
    </source>
</evidence>
<organism evidence="2">
    <name type="scientific">uncultured marine virus</name>
    <dbReference type="NCBI Taxonomy" id="186617"/>
    <lineage>
        <taxon>Viruses</taxon>
        <taxon>environmental samples</taxon>
    </lineage>
</organism>
<dbReference type="SUPFAM" id="SSF52540">
    <property type="entry name" value="P-loop containing nucleoside triphosphate hydrolases"/>
    <property type="match status" value="1"/>
</dbReference>
<dbReference type="PANTHER" id="PTHR32182:SF0">
    <property type="entry name" value="DNA REPLICATION AND REPAIR PROTEIN RECF"/>
    <property type="match status" value="1"/>
</dbReference>
<dbReference type="Gene3D" id="3.40.50.300">
    <property type="entry name" value="P-loop containing nucleotide triphosphate hydrolases"/>
    <property type="match status" value="1"/>
</dbReference>
<sequence>MLIMKLQKLEIRDFIAQREFSHEFIEPITLFVGPNGVGKSSVRDAIAVAWSGTTRGIPKNARASMARGPEGFEILAVTDIDGRSMDFRSNTTSDHPAPGDRAKWLGGKDLIYHLTDYRAWEIVGKDKRHKLLNSIVPQEEWRGTALPSDLEQVRTDRGIHACLTAATNQRRGMAKTLADYGEPEAPNPVVRFEGQAKPVDLRTQKLDPVLDELGKLKGSIRTVTVKLTKAVLLTEAGEEKEKELSELAAKVPALEEARQNATDRRVPLNRAATTAGSERSIATNAYNEAHVKLEAARAACLLSGQCGTCYQEISPAYEDKIKAAHKHCEEEHEKTWKELERVREEWNEANACATRAKQDELDVGVMLKEAKRAQKELDEYRERIQAAKEEGLDYSKLELDLTTLQKRRDFLLEVEKALENYSWQVGQFEKSKTSYKRMLSNMKTMEGICASVEENVKYGSRDVMTVCEKHIKSLGDYYGTEIKLGADYMPGMDGIPFQLLCESDQYLGLVAVQYALALVSGVKFMFIDSLDRLTAERIKLLRRWMQLTVVESGVQIVGAVARDSAPAVHKTPFQIIPLVAENGVGSSKLD</sequence>
<reference evidence="2" key="2">
    <citation type="submission" date="2015-03" db="EMBL/GenBank/DDBJ databases">
        <authorList>
            <person name="Chow C.-E.T."/>
            <person name="Winget D.M."/>
            <person name="White R.A.III."/>
            <person name="Hallam S.J."/>
            <person name="Suttle C.A."/>
        </authorList>
    </citation>
    <scope>NUCLEOTIDE SEQUENCE</scope>
    <source>
        <strain evidence="2">Anoxic3_1</strain>
    </source>
</reference>
<accession>A0A0F7L1Q1</accession>
<proteinExistence type="predicted"/>
<dbReference type="GO" id="GO:0000731">
    <property type="term" value="P:DNA synthesis involved in DNA repair"/>
    <property type="evidence" value="ECO:0007669"/>
    <property type="project" value="TreeGrafter"/>
</dbReference>
<feature type="coiled-coil region" evidence="1">
    <location>
        <begin position="237"/>
        <end position="264"/>
    </location>
</feature>
<dbReference type="EMBL" id="KR029577">
    <property type="protein sequence ID" value="AKH45805.1"/>
    <property type="molecule type" value="Genomic_DNA"/>
</dbReference>